<proteinExistence type="inferred from homology"/>
<evidence type="ECO:0000256" key="1">
    <source>
        <dbReference type="ARBA" id="ARBA00003818"/>
    </source>
</evidence>
<comment type="pathway">
    <text evidence="2">Siderophore biosynthesis; mycobactin biosynthesis.</text>
</comment>
<dbReference type="Gene3D" id="6.10.250.3370">
    <property type="match status" value="1"/>
</dbReference>
<evidence type="ECO:0000256" key="2">
    <source>
        <dbReference type="ARBA" id="ARBA00005102"/>
    </source>
</evidence>
<dbReference type="RefSeq" id="WP_343049227.1">
    <property type="nucleotide sequence ID" value="NZ_JACCAC010000001.1"/>
</dbReference>
<dbReference type="InterPro" id="IPR019432">
    <property type="entry name" value="Acyltransferase_MbtK/IucB-like"/>
</dbReference>
<dbReference type="Gene3D" id="3.40.630.30">
    <property type="match status" value="1"/>
</dbReference>
<evidence type="ECO:0000256" key="5">
    <source>
        <dbReference type="ARBA" id="ARBA00031122"/>
    </source>
</evidence>
<comment type="function">
    <text evidence="1">Acyltransferase required for the direct transfer of medium- to long-chain fatty acyl moieties from a carrier protein (MbtL) on to the epsilon-amino group of lysine residue in the mycobactin core.</text>
</comment>
<dbReference type="Proteomes" id="UP000544110">
    <property type="component" value="Unassembled WGS sequence"/>
</dbReference>
<accession>A0A7Y9USD2</accession>
<dbReference type="Gene3D" id="3.30.310.280">
    <property type="match status" value="1"/>
</dbReference>
<evidence type="ECO:0000313" key="8">
    <source>
        <dbReference type="Proteomes" id="UP000544110"/>
    </source>
</evidence>
<evidence type="ECO:0000313" key="7">
    <source>
        <dbReference type="EMBL" id="NYG55574.1"/>
    </source>
</evidence>
<gene>
    <name evidence="7" type="ORF">BJ989_001878</name>
</gene>
<sequence length="789" mass="86053">MSTRTPQAEAAALRARMTTRPVRLPDDVALLHRWVTSPHARFWEMTGATPDDVGREYAAVLATPGSHARLGLLDGEPAFLLETYDPSSHPLAKSFEVRPGDRGMHLLCAPPERHVPGFTRAAITEVLAHCFTDPTVRRVVVEPDVRNVAVHRLNAAVGFEVVGEVALPTKTALLSTCTRAAFEAATRVPGEAGHLTPGRMARAQREQVAKGLSELAHEQVLRPVPAGDGWEVAGDDPTVAWRFRARLLPLDHWVVDAHSVVRVEERPDGTVCTTAPDAEQLVLDLQRTLGIPEPMLATYLEEVAATLAGRAWKLRATAPTAEDLLAAGLQQTEAAMTEGHPSFWANNGRTGFSVDDHAAYAPETGSRVRLRWLAVRRDRAVYAGVPGLEDQDALLATELDDDELGALRGRLEARGLDPAAYWLVPCHPWQWRHKVAVTFAPEVAAGALVDLGEGRDELQPQQSIRTFANVTRPERCYVKTALSVVNMGFVRGLSADYVAVTPAINTWVDDLVRADPVLQDLGFSVLREVAAVGYRHPHHRRVEGSHGRKALAALWRESVATRLGPGEAATTMAALLHVDGGGRSLAAARIRASGLAPRAWLRAYLRAYLVPVVHCFAQHGLVFMPHGENVLLVWRDHVPVRAVFKDVGEEVALFPRGGRTPDEVRATLPPEVRRVVVDSVPVEQEALAVHADVLDGFLRFLAAVLDEDGVVRADVFWEEVRASVEDHVEEHPGARQRLAGTGVLAPTFRRLCLNRLQLRDHTEMVDLGDPASALVLAGELPNPLRPPGA</sequence>
<organism evidence="7 8">
    <name type="scientific">Nocardioides perillae</name>
    <dbReference type="NCBI Taxonomy" id="1119534"/>
    <lineage>
        <taxon>Bacteria</taxon>
        <taxon>Bacillati</taxon>
        <taxon>Actinomycetota</taxon>
        <taxon>Actinomycetes</taxon>
        <taxon>Propionibacteriales</taxon>
        <taxon>Nocardioidaceae</taxon>
        <taxon>Nocardioides</taxon>
    </lineage>
</organism>
<dbReference type="GO" id="GO:0016746">
    <property type="term" value="F:acyltransferase activity"/>
    <property type="evidence" value="ECO:0007669"/>
    <property type="project" value="InterPro"/>
</dbReference>
<protein>
    <recommendedName>
        <fullName evidence="4">Lysine N-acyltransferase MbtK</fullName>
    </recommendedName>
    <alternativeName>
        <fullName evidence="5">Mycobactin synthase protein K</fullName>
    </alternativeName>
</protein>
<dbReference type="Pfam" id="PF06276">
    <property type="entry name" value="FhuF"/>
    <property type="match status" value="1"/>
</dbReference>
<dbReference type="UniPathway" id="UPA00011"/>
<reference evidence="7 8" key="1">
    <citation type="submission" date="2020-07" db="EMBL/GenBank/DDBJ databases">
        <title>Sequencing the genomes of 1000 actinobacteria strains.</title>
        <authorList>
            <person name="Klenk H.-P."/>
        </authorList>
    </citation>
    <scope>NUCLEOTIDE SEQUENCE [LARGE SCALE GENOMIC DNA]</scope>
    <source>
        <strain evidence="7 8">DSM 24552</strain>
    </source>
</reference>
<dbReference type="Gene3D" id="1.10.510.40">
    <property type="match status" value="1"/>
</dbReference>
<comment type="caution">
    <text evidence="7">The sequence shown here is derived from an EMBL/GenBank/DDBJ whole genome shotgun (WGS) entry which is preliminary data.</text>
</comment>
<dbReference type="AlphaFoldDB" id="A0A7Y9USD2"/>
<feature type="domain" description="Acyltransferase MbtK/IucB-like conserved" evidence="6">
    <location>
        <begin position="20"/>
        <end position="67"/>
    </location>
</feature>
<dbReference type="GO" id="GO:0019290">
    <property type="term" value="P:siderophore biosynthetic process"/>
    <property type="evidence" value="ECO:0007669"/>
    <property type="project" value="InterPro"/>
</dbReference>
<evidence type="ECO:0000256" key="4">
    <source>
        <dbReference type="ARBA" id="ARBA00020586"/>
    </source>
</evidence>
<evidence type="ECO:0000259" key="6">
    <source>
        <dbReference type="SMART" id="SM01006"/>
    </source>
</evidence>
<dbReference type="EMBL" id="JACCAC010000001">
    <property type="protein sequence ID" value="NYG55574.1"/>
    <property type="molecule type" value="Genomic_DNA"/>
</dbReference>
<name>A0A7Y9USD2_9ACTN</name>
<dbReference type="SUPFAM" id="SSF55729">
    <property type="entry name" value="Acyl-CoA N-acyltransferases (Nat)"/>
    <property type="match status" value="1"/>
</dbReference>
<comment type="similarity">
    <text evidence="3">Belongs to the IucA/IucC family.</text>
</comment>
<evidence type="ECO:0000256" key="3">
    <source>
        <dbReference type="ARBA" id="ARBA00007832"/>
    </source>
</evidence>
<dbReference type="Pfam" id="PF04183">
    <property type="entry name" value="IucA_IucC"/>
    <property type="match status" value="1"/>
</dbReference>
<dbReference type="InterPro" id="IPR007310">
    <property type="entry name" value="Aerobactin_biosyn_IucA/IucC_N"/>
</dbReference>
<dbReference type="PANTHER" id="PTHR34384">
    <property type="entry name" value="L-2,3-DIAMINOPROPANOATE--CITRATE LIGASE"/>
    <property type="match status" value="1"/>
</dbReference>
<dbReference type="PANTHER" id="PTHR34384:SF6">
    <property type="entry name" value="STAPHYLOFERRIN B SYNTHASE"/>
    <property type="match status" value="1"/>
</dbReference>
<dbReference type="InterPro" id="IPR016181">
    <property type="entry name" value="Acyl_CoA_acyltransferase"/>
</dbReference>
<dbReference type="InterPro" id="IPR022770">
    <property type="entry name" value="IucA/IucC-like_C"/>
</dbReference>
<dbReference type="SMART" id="SM01006">
    <property type="entry name" value="AlcB"/>
    <property type="match status" value="1"/>
</dbReference>
<dbReference type="Pfam" id="PF13523">
    <property type="entry name" value="Acetyltransf_8"/>
    <property type="match status" value="1"/>
</dbReference>
<dbReference type="GO" id="GO:0016881">
    <property type="term" value="F:acid-amino acid ligase activity"/>
    <property type="evidence" value="ECO:0007669"/>
    <property type="project" value="UniProtKB-ARBA"/>
</dbReference>
<dbReference type="InterPro" id="IPR037455">
    <property type="entry name" value="LucA/IucC-like"/>
</dbReference>
<keyword evidence="8" id="KW-1185">Reference proteome</keyword>